<dbReference type="CDD" id="cd03262">
    <property type="entry name" value="ABC_HisP_GlnQ"/>
    <property type="match status" value="1"/>
</dbReference>
<dbReference type="InterPro" id="IPR017871">
    <property type="entry name" value="ABC_transporter-like_CS"/>
</dbReference>
<evidence type="ECO:0000256" key="7">
    <source>
        <dbReference type="ARBA" id="ARBA00022840"/>
    </source>
</evidence>
<dbReference type="PANTHER" id="PTHR43166">
    <property type="entry name" value="AMINO ACID IMPORT ATP-BINDING PROTEIN"/>
    <property type="match status" value="1"/>
</dbReference>
<organism evidence="11 12">
    <name type="scientific">Ochrobactrum teleogrylli</name>
    <dbReference type="NCBI Taxonomy" id="2479765"/>
    <lineage>
        <taxon>Bacteria</taxon>
        <taxon>Pseudomonadati</taxon>
        <taxon>Pseudomonadota</taxon>
        <taxon>Alphaproteobacteria</taxon>
        <taxon>Hyphomicrobiales</taxon>
        <taxon>Brucellaceae</taxon>
        <taxon>Brucella/Ochrobactrum group</taxon>
        <taxon>Ochrobactrum</taxon>
    </lineage>
</organism>
<accession>A0ABY2XYQ8</accession>
<keyword evidence="5" id="KW-1003">Cell membrane</keyword>
<comment type="subcellular location">
    <subcellularLocation>
        <location evidence="2">Cell inner membrane</location>
    </subcellularLocation>
    <subcellularLocation>
        <location evidence="1">Cell membrane</location>
        <topology evidence="1">Peripheral membrane protein</topology>
    </subcellularLocation>
</comment>
<dbReference type="InterPro" id="IPR003439">
    <property type="entry name" value="ABC_transporter-like_ATP-bd"/>
</dbReference>
<sequence>MSAFIEISNVEKSYGTFPVLKGINLSINAHEVVCLIGASGSGKSTLLRCINGLEAIDAGQIALQGDVVTGLGVDLVRLRRRVGMIFQSFNLFPHLTVLENVILAPRQTQLLSREEATAEAMAMLKRVGLDHKAKSRPDQLSGGQQQRVAIVRAMIMRPSVLLMDEITSALDPALVREVLDLVRELAQTGMTILMATHEMAFAREVSTRICFLSKGVLIEQGTPDQIFDHPREQETRNFLRSQIRAVA</sequence>
<keyword evidence="12" id="KW-1185">Reference proteome</keyword>
<evidence type="ECO:0000256" key="2">
    <source>
        <dbReference type="ARBA" id="ARBA00004533"/>
    </source>
</evidence>
<dbReference type="PANTHER" id="PTHR43166:SF9">
    <property type="entry name" value="GLUTAMATE_ASPARTATE IMPORT ATP-BINDING PROTEIN GLTL"/>
    <property type="match status" value="1"/>
</dbReference>
<dbReference type="EMBL" id="VEWL01000020">
    <property type="protein sequence ID" value="TNV10082.1"/>
    <property type="molecule type" value="Genomic_DNA"/>
</dbReference>
<reference evidence="11 12" key="1">
    <citation type="submission" date="2019-06" db="EMBL/GenBank/DDBJ databases">
        <title>Ochrobactrum cricket sp.nov., isolated from the insect Teleogryllus occipitalis living in deserted cropland.</title>
        <authorList>
            <person name="Hu M."/>
        </authorList>
    </citation>
    <scope>NUCLEOTIDE SEQUENCE [LARGE SCALE GENOMIC DNA]</scope>
    <source>
        <strain evidence="11 12">LCB8</strain>
    </source>
</reference>
<keyword evidence="4" id="KW-0813">Transport</keyword>
<dbReference type="SMART" id="SM00382">
    <property type="entry name" value="AAA"/>
    <property type="match status" value="1"/>
</dbReference>
<keyword evidence="6" id="KW-0547">Nucleotide-binding</keyword>
<dbReference type="InterPro" id="IPR027417">
    <property type="entry name" value="P-loop_NTPase"/>
</dbReference>
<evidence type="ECO:0000313" key="11">
    <source>
        <dbReference type="EMBL" id="TNV10082.1"/>
    </source>
</evidence>
<dbReference type="PROSITE" id="PS00211">
    <property type="entry name" value="ABC_TRANSPORTER_1"/>
    <property type="match status" value="1"/>
</dbReference>
<proteinExistence type="inferred from homology"/>
<evidence type="ECO:0000256" key="1">
    <source>
        <dbReference type="ARBA" id="ARBA00004202"/>
    </source>
</evidence>
<dbReference type="InterPro" id="IPR030679">
    <property type="entry name" value="ABC_ATPase_HisP-typ"/>
</dbReference>
<keyword evidence="9" id="KW-0472">Membrane</keyword>
<comment type="caution">
    <text evidence="11">The sequence shown here is derived from an EMBL/GenBank/DDBJ whole genome shotgun (WGS) entry which is preliminary data.</text>
</comment>
<feature type="domain" description="ABC transporter" evidence="10">
    <location>
        <begin position="5"/>
        <end position="239"/>
    </location>
</feature>
<keyword evidence="7 11" id="KW-0067">ATP-binding</keyword>
<dbReference type="RefSeq" id="WP_140026277.1">
    <property type="nucleotide sequence ID" value="NZ_JBHUFG010000015.1"/>
</dbReference>
<gene>
    <name evidence="11" type="ORF">FIC94_20900</name>
</gene>
<dbReference type="PIRSF" id="PIRSF039085">
    <property type="entry name" value="ABC_ATPase_HisP"/>
    <property type="match status" value="1"/>
</dbReference>
<keyword evidence="8" id="KW-0029">Amino-acid transport</keyword>
<evidence type="ECO:0000256" key="5">
    <source>
        <dbReference type="ARBA" id="ARBA00022475"/>
    </source>
</evidence>
<evidence type="ECO:0000256" key="6">
    <source>
        <dbReference type="ARBA" id="ARBA00022741"/>
    </source>
</evidence>
<dbReference type="Pfam" id="PF00005">
    <property type="entry name" value="ABC_tran"/>
    <property type="match status" value="1"/>
</dbReference>
<evidence type="ECO:0000313" key="12">
    <source>
        <dbReference type="Proteomes" id="UP000312784"/>
    </source>
</evidence>
<dbReference type="SUPFAM" id="SSF52540">
    <property type="entry name" value="P-loop containing nucleoside triphosphate hydrolases"/>
    <property type="match status" value="1"/>
</dbReference>
<evidence type="ECO:0000256" key="3">
    <source>
        <dbReference type="ARBA" id="ARBA00005417"/>
    </source>
</evidence>
<dbReference type="GO" id="GO:0005524">
    <property type="term" value="F:ATP binding"/>
    <property type="evidence" value="ECO:0007669"/>
    <property type="project" value="UniProtKB-KW"/>
</dbReference>
<dbReference type="PROSITE" id="PS50893">
    <property type="entry name" value="ABC_TRANSPORTER_2"/>
    <property type="match status" value="1"/>
</dbReference>
<dbReference type="Proteomes" id="UP000312784">
    <property type="component" value="Unassembled WGS sequence"/>
</dbReference>
<evidence type="ECO:0000256" key="8">
    <source>
        <dbReference type="ARBA" id="ARBA00022970"/>
    </source>
</evidence>
<comment type="similarity">
    <text evidence="3">Belongs to the ABC transporter superfamily.</text>
</comment>
<evidence type="ECO:0000259" key="10">
    <source>
        <dbReference type="PROSITE" id="PS50893"/>
    </source>
</evidence>
<dbReference type="Gene3D" id="3.40.50.300">
    <property type="entry name" value="P-loop containing nucleotide triphosphate hydrolases"/>
    <property type="match status" value="1"/>
</dbReference>
<dbReference type="InterPro" id="IPR050086">
    <property type="entry name" value="MetN_ABC_transporter-like"/>
</dbReference>
<evidence type="ECO:0000256" key="9">
    <source>
        <dbReference type="ARBA" id="ARBA00023136"/>
    </source>
</evidence>
<evidence type="ECO:0000256" key="4">
    <source>
        <dbReference type="ARBA" id="ARBA00022448"/>
    </source>
</evidence>
<name>A0ABY2XYQ8_9HYPH</name>
<dbReference type="InterPro" id="IPR003593">
    <property type="entry name" value="AAA+_ATPase"/>
</dbReference>
<protein>
    <submittedName>
        <fullName evidence="11">Amino acid ABC transporter ATP-binding protein</fullName>
    </submittedName>
</protein>